<feature type="transmembrane region" description="Helical" evidence="1">
    <location>
        <begin position="109"/>
        <end position="131"/>
    </location>
</feature>
<name>A0AAV8W9E9_9CUCU</name>
<sequence>MKLPFHTILGPVFKRNHKNIKLLCSHSALHFSPIYVAILGVLGVVLSIFDIVRIIKCGPVLPGFLWRERLKTGKLVTPEAERDCKLICLVLSSEYYLFLLVGLSTNNPIFFLPFLVLYAAIIFLETLIFFIRAFVEGIDLKKCGLIMSLFMIYNWLAVFCTFARSMTACDI</sequence>
<evidence type="ECO:0000313" key="2">
    <source>
        <dbReference type="EMBL" id="KAJ8922947.1"/>
    </source>
</evidence>
<proteinExistence type="predicted"/>
<gene>
    <name evidence="2" type="ORF">NQ315_001493</name>
</gene>
<reference evidence="2 3" key="1">
    <citation type="journal article" date="2023" name="Insect Mol. Biol.">
        <title>Genome sequencing provides insights into the evolution of gene families encoding plant cell wall-degrading enzymes in longhorned beetles.</title>
        <authorList>
            <person name="Shin N.R."/>
            <person name="Okamura Y."/>
            <person name="Kirsch R."/>
            <person name="Pauchet Y."/>
        </authorList>
    </citation>
    <scope>NUCLEOTIDE SEQUENCE [LARGE SCALE GENOMIC DNA]</scope>
    <source>
        <strain evidence="2">EAD_L_NR</strain>
    </source>
</reference>
<dbReference type="AlphaFoldDB" id="A0AAV8W9E9"/>
<keyword evidence="1" id="KW-0812">Transmembrane</keyword>
<feature type="transmembrane region" description="Helical" evidence="1">
    <location>
        <begin position="86"/>
        <end position="103"/>
    </location>
</feature>
<comment type="caution">
    <text evidence="2">The sequence shown here is derived from an EMBL/GenBank/DDBJ whole genome shotgun (WGS) entry which is preliminary data.</text>
</comment>
<keyword evidence="3" id="KW-1185">Reference proteome</keyword>
<dbReference type="EMBL" id="JANEYG010000005">
    <property type="protein sequence ID" value="KAJ8922947.1"/>
    <property type="molecule type" value="Genomic_DNA"/>
</dbReference>
<keyword evidence="1" id="KW-1133">Transmembrane helix</keyword>
<feature type="transmembrane region" description="Helical" evidence="1">
    <location>
        <begin position="143"/>
        <end position="164"/>
    </location>
</feature>
<keyword evidence="1" id="KW-0472">Membrane</keyword>
<dbReference type="Proteomes" id="UP001159042">
    <property type="component" value="Unassembled WGS sequence"/>
</dbReference>
<accession>A0AAV8W9E9</accession>
<protein>
    <submittedName>
        <fullName evidence="2">Uncharacterized protein</fullName>
    </submittedName>
</protein>
<evidence type="ECO:0000313" key="3">
    <source>
        <dbReference type="Proteomes" id="UP001159042"/>
    </source>
</evidence>
<organism evidence="2 3">
    <name type="scientific">Exocentrus adspersus</name>
    <dbReference type="NCBI Taxonomy" id="1586481"/>
    <lineage>
        <taxon>Eukaryota</taxon>
        <taxon>Metazoa</taxon>
        <taxon>Ecdysozoa</taxon>
        <taxon>Arthropoda</taxon>
        <taxon>Hexapoda</taxon>
        <taxon>Insecta</taxon>
        <taxon>Pterygota</taxon>
        <taxon>Neoptera</taxon>
        <taxon>Endopterygota</taxon>
        <taxon>Coleoptera</taxon>
        <taxon>Polyphaga</taxon>
        <taxon>Cucujiformia</taxon>
        <taxon>Chrysomeloidea</taxon>
        <taxon>Cerambycidae</taxon>
        <taxon>Lamiinae</taxon>
        <taxon>Acanthocinini</taxon>
        <taxon>Exocentrus</taxon>
    </lineage>
</organism>
<feature type="transmembrane region" description="Helical" evidence="1">
    <location>
        <begin position="34"/>
        <end position="65"/>
    </location>
</feature>
<evidence type="ECO:0000256" key="1">
    <source>
        <dbReference type="SAM" id="Phobius"/>
    </source>
</evidence>